<dbReference type="Pfam" id="PF12802">
    <property type="entry name" value="MarR_2"/>
    <property type="match status" value="1"/>
</dbReference>
<dbReference type="GO" id="GO:0003677">
    <property type="term" value="F:DNA binding"/>
    <property type="evidence" value="ECO:0007669"/>
    <property type="project" value="UniProtKB-KW"/>
</dbReference>
<name>A0A557SDF6_9RHOO</name>
<feature type="domain" description="HTH marR-type" evidence="5">
    <location>
        <begin position="31"/>
        <end position="163"/>
    </location>
</feature>
<dbReference type="GO" id="GO:0003700">
    <property type="term" value="F:DNA-binding transcription factor activity"/>
    <property type="evidence" value="ECO:0007669"/>
    <property type="project" value="InterPro"/>
</dbReference>
<evidence type="ECO:0000256" key="3">
    <source>
        <dbReference type="ARBA" id="ARBA00023163"/>
    </source>
</evidence>
<feature type="region of interest" description="Disordered" evidence="4">
    <location>
        <begin position="1"/>
        <end position="27"/>
    </location>
</feature>
<organism evidence="6 7">
    <name type="scientific">Denitromonas halophila</name>
    <dbReference type="NCBI Taxonomy" id="1629404"/>
    <lineage>
        <taxon>Bacteria</taxon>
        <taxon>Pseudomonadati</taxon>
        <taxon>Pseudomonadota</taxon>
        <taxon>Betaproteobacteria</taxon>
        <taxon>Rhodocyclales</taxon>
        <taxon>Zoogloeaceae</taxon>
        <taxon>Denitromonas</taxon>
    </lineage>
</organism>
<comment type="caution">
    <text evidence="6">The sequence shown here is derived from an EMBL/GenBank/DDBJ whole genome shotgun (WGS) entry which is preliminary data.</text>
</comment>
<dbReference type="InterPro" id="IPR023187">
    <property type="entry name" value="Tscrpt_reg_MarR-type_CS"/>
</dbReference>
<keyword evidence="2" id="KW-0238">DNA-binding</keyword>
<evidence type="ECO:0000256" key="2">
    <source>
        <dbReference type="ARBA" id="ARBA00023125"/>
    </source>
</evidence>
<dbReference type="Gene3D" id="1.10.10.10">
    <property type="entry name" value="Winged helix-like DNA-binding domain superfamily/Winged helix DNA-binding domain"/>
    <property type="match status" value="1"/>
</dbReference>
<dbReference type="SUPFAM" id="SSF46785">
    <property type="entry name" value="Winged helix' DNA-binding domain"/>
    <property type="match status" value="1"/>
</dbReference>
<dbReference type="SMART" id="SM00347">
    <property type="entry name" value="HTH_MARR"/>
    <property type="match status" value="1"/>
</dbReference>
<dbReference type="EMBL" id="VMNI01000013">
    <property type="protein sequence ID" value="TVO75450.1"/>
    <property type="molecule type" value="Genomic_DNA"/>
</dbReference>
<dbReference type="InterPro" id="IPR036388">
    <property type="entry name" value="WH-like_DNA-bd_sf"/>
</dbReference>
<keyword evidence="1" id="KW-0805">Transcription regulation</keyword>
<dbReference type="PROSITE" id="PS01117">
    <property type="entry name" value="HTH_MARR_1"/>
    <property type="match status" value="1"/>
</dbReference>
<dbReference type="PRINTS" id="PR00598">
    <property type="entry name" value="HTHMARR"/>
</dbReference>
<dbReference type="AlphaFoldDB" id="A0A557SDF6"/>
<dbReference type="PROSITE" id="PS50995">
    <property type="entry name" value="HTH_MARR_2"/>
    <property type="match status" value="1"/>
</dbReference>
<reference evidence="6 7" key="1">
    <citation type="submission" date="2019-07" db="EMBL/GenBank/DDBJ databases">
        <title>The pathways for chlorine oxyanion respiration interact through the shared metabolite chlorate.</title>
        <authorList>
            <person name="Barnum T.P."/>
            <person name="Cheng Y."/>
            <person name="Hill K.A."/>
            <person name="Lucas L.N."/>
            <person name="Carlson H.K."/>
            <person name="Coates J.D."/>
        </authorList>
    </citation>
    <scope>NUCLEOTIDE SEQUENCE [LARGE SCALE GENOMIC DNA]</scope>
    <source>
        <strain evidence="6 7">SFB-1</strain>
    </source>
</reference>
<dbReference type="PANTHER" id="PTHR42756">
    <property type="entry name" value="TRANSCRIPTIONAL REGULATOR, MARR"/>
    <property type="match status" value="1"/>
</dbReference>
<accession>A0A557SDF6</accession>
<feature type="compositionally biased region" description="Polar residues" evidence="4">
    <location>
        <begin position="1"/>
        <end position="20"/>
    </location>
</feature>
<evidence type="ECO:0000313" key="7">
    <source>
        <dbReference type="Proteomes" id="UP000318349"/>
    </source>
</evidence>
<protein>
    <submittedName>
        <fullName evidence="6">MarR family transcriptional regulator</fullName>
    </submittedName>
</protein>
<gene>
    <name evidence="6" type="ORF">FHP89_13960</name>
</gene>
<proteinExistence type="predicted"/>
<dbReference type="InterPro" id="IPR036390">
    <property type="entry name" value="WH_DNA-bd_sf"/>
</dbReference>
<keyword evidence="3" id="KW-0804">Transcription</keyword>
<evidence type="ECO:0000256" key="1">
    <source>
        <dbReference type="ARBA" id="ARBA00023015"/>
    </source>
</evidence>
<evidence type="ECO:0000259" key="5">
    <source>
        <dbReference type="PROSITE" id="PS50995"/>
    </source>
</evidence>
<dbReference type="InterPro" id="IPR000835">
    <property type="entry name" value="HTH_MarR-typ"/>
</dbReference>
<dbReference type="PANTHER" id="PTHR42756:SF1">
    <property type="entry name" value="TRANSCRIPTIONAL REPRESSOR OF EMRAB OPERON"/>
    <property type="match status" value="1"/>
</dbReference>
<evidence type="ECO:0000313" key="6">
    <source>
        <dbReference type="EMBL" id="TVO75450.1"/>
    </source>
</evidence>
<dbReference type="Proteomes" id="UP000318349">
    <property type="component" value="Unassembled WGS sequence"/>
</dbReference>
<sequence>MARKQTATQTAPASARTSKSPAADPAAHRRDIKLGYLIHDVSRMRRTAFDQLMKPMGITRAQWWVLAHLSRHDGMAQTQLASMLDVGKASLGSLLDRLEATGFIERRPDATDRRMKRVFLSRSSIQLLERLVEVESGFNQQILGSLTDNDRNELIRMLSSIKDSLLGLGTPGTPASDE</sequence>
<evidence type="ECO:0000256" key="4">
    <source>
        <dbReference type="SAM" id="MobiDB-lite"/>
    </source>
</evidence>